<dbReference type="PATRIC" id="fig|1318628.3.peg.1722"/>
<accession>R8B2N8</accession>
<evidence type="ECO:0000313" key="2">
    <source>
        <dbReference type="Proteomes" id="UP000016540"/>
    </source>
</evidence>
<dbReference type="AlphaFoldDB" id="R8B2N8"/>
<keyword evidence="2" id="KW-1185">Reference proteome</keyword>
<dbReference type="Proteomes" id="UP000016540">
    <property type="component" value="Unassembled WGS sequence"/>
</dbReference>
<sequence length="168" mass="18901">MENQSCAQVNLPQASHDTDIVNYRYLALGLLSARVYTEKSLELIEECAVLDFDRDGVALILSGARINPDENICISLIRKHEVRNPRDEPAISFAPGNVRYVNDVDEGVRVGIRLDYSLSRELDGAFRHRAIEIEGYLERHRADAARMASSVYQVPEGYEIGGRMKFAC</sequence>
<reference evidence="1 2" key="1">
    <citation type="journal article" date="2013" name="Genome Announc.">
        <title>Draft Genome Sequence of the Moderately Halophilic Bacterium Marinobacter lipolyticus Strain SM19.</title>
        <authorList>
            <person name="Papke R.T."/>
            <person name="de la Haba R.R."/>
            <person name="Infante-Dominguez C."/>
            <person name="Perez D."/>
            <person name="Sanchez-Porro C."/>
            <person name="Lapierre P."/>
            <person name="Ventosa A."/>
        </authorList>
    </citation>
    <scope>NUCLEOTIDE SEQUENCE [LARGE SCALE GENOMIC DNA]</scope>
    <source>
        <strain evidence="1 2">SM19</strain>
    </source>
</reference>
<organism evidence="1 2">
    <name type="scientific">Marinobacter lipolyticus SM19</name>
    <dbReference type="NCBI Taxonomy" id="1318628"/>
    <lineage>
        <taxon>Bacteria</taxon>
        <taxon>Pseudomonadati</taxon>
        <taxon>Pseudomonadota</taxon>
        <taxon>Gammaproteobacteria</taxon>
        <taxon>Pseudomonadales</taxon>
        <taxon>Marinobacteraceae</taxon>
        <taxon>Marinobacter</taxon>
    </lineage>
</organism>
<name>R8B2N8_9GAMM</name>
<proteinExistence type="predicted"/>
<dbReference type="HOGENOM" id="CLU_1584513_0_0_6"/>
<protein>
    <submittedName>
        <fullName evidence="1">Uncharacterized protein</fullName>
    </submittedName>
</protein>
<dbReference type="RefSeq" id="WP_012137723.1">
    <property type="nucleotide sequence ID" value="NZ_KE007317.1"/>
</dbReference>
<dbReference type="EMBL" id="ASAD01000010">
    <property type="protein sequence ID" value="EON92799.1"/>
    <property type="molecule type" value="Genomic_DNA"/>
</dbReference>
<comment type="caution">
    <text evidence="1">The sequence shown here is derived from an EMBL/GenBank/DDBJ whole genome shotgun (WGS) entry which is preliminary data.</text>
</comment>
<evidence type="ECO:0000313" key="1">
    <source>
        <dbReference type="EMBL" id="EON92799.1"/>
    </source>
</evidence>
<dbReference type="OrthoDB" id="6364741at2"/>
<gene>
    <name evidence="1" type="ORF">MARLIPOL_08599</name>
</gene>
<dbReference type="STRING" id="1318628.MARLIPOL_08599"/>